<evidence type="ECO:0000256" key="8">
    <source>
        <dbReference type="ARBA" id="ARBA00047559"/>
    </source>
</evidence>
<gene>
    <name evidence="13" type="ORF">CDL12_14207</name>
</gene>
<keyword evidence="3 11" id="KW-0723">Serine/threonine-protein kinase</keyword>
<evidence type="ECO:0000256" key="3">
    <source>
        <dbReference type="ARBA" id="ARBA00022527"/>
    </source>
</evidence>
<dbReference type="InterPro" id="IPR001245">
    <property type="entry name" value="Ser-Thr/Tyr_kinase_cat_dom"/>
</dbReference>
<reference evidence="14" key="1">
    <citation type="journal article" date="2018" name="Gigascience">
        <title>Genome assembly of the Pink Ipe (Handroanthus impetiginosus, Bignoniaceae), a highly valued, ecologically keystone Neotropical timber forest tree.</title>
        <authorList>
            <person name="Silva-Junior O.B."/>
            <person name="Grattapaglia D."/>
            <person name="Novaes E."/>
            <person name="Collevatti R.G."/>
        </authorList>
    </citation>
    <scope>NUCLEOTIDE SEQUENCE [LARGE SCALE GENOMIC DNA]</scope>
    <source>
        <strain evidence="14">cv. UFG-1</strain>
    </source>
</reference>
<dbReference type="GO" id="GO:1902065">
    <property type="term" value="P:response to L-glutamate"/>
    <property type="evidence" value="ECO:0007669"/>
    <property type="project" value="UniProtKB-ARBA"/>
</dbReference>
<evidence type="ECO:0000313" key="13">
    <source>
        <dbReference type="EMBL" id="PIN13171.1"/>
    </source>
</evidence>
<evidence type="ECO:0000256" key="10">
    <source>
        <dbReference type="PROSITE-ProRule" id="PRU10141"/>
    </source>
</evidence>
<keyword evidence="6" id="KW-0418">Kinase</keyword>
<protein>
    <recommendedName>
        <fullName evidence="2">mitogen-activated protein kinase kinase kinase</fullName>
        <ecNumber evidence="2">2.7.11.25</ecNumber>
    </recommendedName>
</protein>
<keyword evidence="14" id="KW-1185">Reference proteome</keyword>
<dbReference type="GO" id="GO:0106310">
    <property type="term" value="F:protein serine kinase activity"/>
    <property type="evidence" value="ECO:0007669"/>
    <property type="project" value="RHEA"/>
</dbReference>
<accession>A0A2G9H6N0</accession>
<proteinExistence type="inferred from homology"/>
<feature type="domain" description="Protein kinase" evidence="12">
    <location>
        <begin position="148"/>
        <end position="402"/>
    </location>
</feature>
<keyword evidence="5 10" id="KW-0547">Nucleotide-binding</keyword>
<dbReference type="PANTHER" id="PTHR48016">
    <property type="entry name" value="MAP KINASE KINASE KINASE SSK2-RELATED-RELATED"/>
    <property type="match status" value="1"/>
</dbReference>
<dbReference type="EMBL" id="NKXS01002530">
    <property type="protein sequence ID" value="PIN13171.1"/>
    <property type="molecule type" value="Genomic_DNA"/>
</dbReference>
<dbReference type="EC" id="2.7.11.25" evidence="2"/>
<dbReference type="InterPro" id="IPR017441">
    <property type="entry name" value="Protein_kinase_ATP_BS"/>
</dbReference>
<dbReference type="STRING" id="429701.A0A2G9H6N0"/>
<comment type="caution">
    <text evidence="13">The sequence shown here is derived from an EMBL/GenBank/DDBJ whole genome shotgun (WGS) entry which is preliminary data.</text>
</comment>
<evidence type="ECO:0000256" key="7">
    <source>
        <dbReference type="ARBA" id="ARBA00022840"/>
    </source>
</evidence>
<evidence type="ECO:0000256" key="9">
    <source>
        <dbReference type="ARBA" id="ARBA00048329"/>
    </source>
</evidence>
<evidence type="ECO:0000256" key="4">
    <source>
        <dbReference type="ARBA" id="ARBA00022679"/>
    </source>
</evidence>
<feature type="binding site" evidence="10">
    <location>
        <position position="176"/>
    </location>
    <ligand>
        <name>ATP</name>
        <dbReference type="ChEBI" id="CHEBI:30616"/>
    </ligand>
</feature>
<dbReference type="Proteomes" id="UP000231279">
    <property type="component" value="Unassembled WGS sequence"/>
</dbReference>
<keyword evidence="4 13" id="KW-0808">Transferase</keyword>
<evidence type="ECO:0000259" key="12">
    <source>
        <dbReference type="PROSITE" id="PS50011"/>
    </source>
</evidence>
<dbReference type="FunFam" id="1.10.510.10:FF:000359">
    <property type="entry name" value="Mitogen-activated protein kinase 1, putative, expressed"/>
    <property type="match status" value="1"/>
</dbReference>
<name>A0A2G9H6N0_9LAMI</name>
<organism evidence="13 14">
    <name type="scientific">Handroanthus impetiginosus</name>
    <dbReference type="NCBI Taxonomy" id="429701"/>
    <lineage>
        <taxon>Eukaryota</taxon>
        <taxon>Viridiplantae</taxon>
        <taxon>Streptophyta</taxon>
        <taxon>Embryophyta</taxon>
        <taxon>Tracheophyta</taxon>
        <taxon>Spermatophyta</taxon>
        <taxon>Magnoliopsida</taxon>
        <taxon>eudicotyledons</taxon>
        <taxon>Gunneridae</taxon>
        <taxon>Pentapetalae</taxon>
        <taxon>asterids</taxon>
        <taxon>lamiids</taxon>
        <taxon>Lamiales</taxon>
        <taxon>Bignoniaceae</taxon>
        <taxon>Crescentiina</taxon>
        <taxon>Tabebuia alliance</taxon>
        <taxon>Handroanthus</taxon>
    </lineage>
</organism>
<dbReference type="InterPro" id="IPR050538">
    <property type="entry name" value="MAP_kinase_kinase_kinase"/>
</dbReference>
<dbReference type="Gene3D" id="1.10.510.10">
    <property type="entry name" value="Transferase(Phosphotransferase) domain 1"/>
    <property type="match status" value="1"/>
</dbReference>
<dbReference type="PANTHER" id="PTHR48016:SF29">
    <property type="entry name" value="MITOGEN-ACTIVATED PROTEIN KINASE KINASE KINASE 1-RELATED"/>
    <property type="match status" value="1"/>
</dbReference>
<evidence type="ECO:0000256" key="11">
    <source>
        <dbReference type="RuleBase" id="RU000304"/>
    </source>
</evidence>
<keyword evidence="7 10" id="KW-0067">ATP-binding</keyword>
<sequence length="407" mass="45870">MVKRESRVLNVRNTNSAWSRNMAVLRQVSARRLWTVVSLVVRFVGALSRGAAMRIKNNLNVRRQRFLRAADLRDGVFQDNRYLRSGSISTVREAVDLTEEEDEVAWVSCSDSLSDGQDGDFDRSTDKNDYTVLPNGPMLCNKPWNKPWKKGRFIGSGSSGSVYGVLTEDGLSYAVKEVSLLDQGTQEQQRLSDLEHEIHILSRLQHKNIVRYFGTKRDDNKLYIFLELVSKGSLKELYGEYELGDPEVSAYTRQILDGLNYLHSQNVVHRDIKCANILVDASGSVKLADFGLAKATKLDDLKSCKGTPYWMAPEVINQTNHNGYGRAADIWSLGCTVLEMLSRKVPYSGLEWHQALFKIGGGELPPIPDNLSEDARDFICRCFQVNPKDRPTAAQLLEHPFLSIPRA</sequence>
<evidence type="ECO:0000256" key="5">
    <source>
        <dbReference type="ARBA" id="ARBA00022741"/>
    </source>
</evidence>
<dbReference type="Pfam" id="PF00069">
    <property type="entry name" value="Pkinase"/>
    <property type="match status" value="1"/>
</dbReference>
<dbReference type="GO" id="GO:0004709">
    <property type="term" value="F:MAP kinase kinase kinase activity"/>
    <property type="evidence" value="ECO:0007669"/>
    <property type="project" value="UniProtKB-EC"/>
</dbReference>
<dbReference type="SMART" id="SM00220">
    <property type="entry name" value="S_TKc"/>
    <property type="match status" value="1"/>
</dbReference>
<dbReference type="GO" id="GO:0005524">
    <property type="term" value="F:ATP binding"/>
    <property type="evidence" value="ECO:0007669"/>
    <property type="project" value="UniProtKB-UniRule"/>
</dbReference>
<comment type="catalytic activity">
    <reaction evidence="9">
        <text>L-seryl-[protein] + ATP = O-phospho-L-seryl-[protein] + ADP + H(+)</text>
        <dbReference type="Rhea" id="RHEA:17989"/>
        <dbReference type="Rhea" id="RHEA-COMP:9863"/>
        <dbReference type="Rhea" id="RHEA-COMP:11604"/>
        <dbReference type="ChEBI" id="CHEBI:15378"/>
        <dbReference type="ChEBI" id="CHEBI:29999"/>
        <dbReference type="ChEBI" id="CHEBI:30616"/>
        <dbReference type="ChEBI" id="CHEBI:83421"/>
        <dbReference type="ChEBI" id="CHEBI:456216"/>
        <dbReference type="EC" id="2.7.11.25"/>
    </reaction>
</comment>
<dbReference type="PROSITE" id="PS00107">
    <property type="entry name" value="PROTEIN_KINASE_ATP"/>
    <property type="match status" value="1"/>
</dbReference>
<dbReference type="AlphaFoldDB" id="A0A2G9H6N0"/>
<evidence type="ECO:0000256" key="6">
    <source>
        <dbReference type="ARBA" id="ARBA00022777"/>
    </source>
</evidence>
<dbReference type="OrthoDB" id="266718at2759"/>
<dbReference type="InterPro" id="IPR008271">
    <property type="entry name" value="Ser/Thr_kinase_AS"/>
</dbReference>
<dbReference type="PROSITE" id="PS00108">
    <property type="entry name" value="PROTEIN_KINASE_ST"/>
    <property type="match status" value="1"/>
</dbReference>
<dbReference type="SUPFAM" id="SSF56112">
    <property type="entry name" value="Protein kinase-like (PK-like)"/>
    <property type="match status" value="1"/>
</dbReference>
<dbReference type="InterPro" id="IPR000719">
    <property type="entry name" value="Prot_kinase_dom"/>
</dbReference>
<dbReference type="PRINTS" id="PR00109">
    <property type="entry name" value="TYRKINASE"/>
</dbReference>
<evidence type="ECO:0000256" key="2">
    <source>
        <dbReference type="ARBA" id="ARBA00012406"/>
    </source>
</evidence>
<comment type="catalytic activity">
    <reaction evidence="8">
        <text>L-threonyl-[protein] + ATP = O-phospho-L-threonyl-[protein] + ADP + H(+)</text>
        <dbReference type="Rhea" id="RHEA:46608"/>
        <dbReference type="Rhea" id="RHEA-COMP:11060"/>
        <dbReference type="Rhea" id="RHEA-COMP:11605"/>
        <dbReference type="ChEBI" id="CHEBI:15378"/>
        <dbReference type="ChEBI" id="CHEBI:30013"/>
        <dbReference type="ChEBI" id="CHEBI:30616"/>
        <dbReference type="ChEBI" id="CHEBI:61977"/>
        <dbReference type="ChEBI" id="CHEBI:456216"/>
        <dbReference type="EC" id="2.7.11.25"/>
    </reaction>
</comment>
<dbReference type="GO" id="GO:0005737">
    <property type="term" value="C:cytoplasm"/>
    <property type="evidence" value="ECO:0007669"/>
    <property type="project" value="TreeGrafter"/>
</dbReference>
<dbReference type="InterPro" id="IPR011009">
    <property type="entry name" value="Kinase-like_dom_sf"/>
</dbReference>
<evidence type="ECO:0000313" key="14">
    <source>
        <dbReference type="Proteomes" id="UP000231279"/>
    </source>
</evidence>
<evidence type="ECO:0000256" key="1">
    <source>
        <dbReference type="ARBA" id="ARBA00006529"/>
    </source>
</evidence>
<comment type="similarity">
    <text evidence="1">Belongs to the protein kinase superfamily. STE Ser/Thr protein kinase family. MAP kinase kinase kinase subfamily.</text>
</comment>
<dbReference type="PROSITE" id="PS50011">
    <property type="entry name" value="PROTEIN_KINASE_DOM"/>
    <property type="match status" value="1"/>
</dbReference>